<dbReference type="InterPro" id="IPR036188">
    <property type="entry name" value="FAD/NAD-bd_sf"/>
</dbReference>
<dbReference type="GO" id="GO:0051213">
    <property type="term" value="F:dioxygenase activity"/>
    <property type="evidence" value="ECO:0007669"/>
    <property type="project" value="UniProtKB-KW"/>
</dbReference>
<sequence>MGGDVVIIGGGQAAASCAAKLRALGYGGTVTIVAAEPVLPYQRPPLSKKYVAGELERERLLIRPADWYVEQNVKVERGVAASAIDPARRRVSLADGRTLSYDSLVLATGARPRQLPAAIGGDLPGLLTMRDLADADRLAPDLKPARRLLVVGGGYIGLEAAAVAAGKGLTVTVIEAAPRILQRVAATPTSDYFRALHQRHGVDIREGISLVRLIARDDRAGGAELGDGTTIEADIVLVGIGVLPNDDLARAAGLGVENGILVDGSCRTSEARIYAAGDCASLLWQNERIRLESVQNAIDQGEHVAKVIMGETADYDPRPWFWSDQYDVKLQIAGLNRGYDSVIQRAGSRTGSQSVWYYRQGQMIAVDAMNDALTYSIAKKVLEMGHSIPPEQAGDASIDLKPWLKA</sequence>
<feature type="domain" description="Reductase C-terminal" evidence="6">
    <location>
        <begin position="320"/>
        <end position="402"/>
    </location>
</feature>
<dbReference type="Pfam" id="PF14759">
    <property type="entry name" value="Reductase_C"/>
    <property type="match status" value="1"/>
</dbReference>
<keyword evidence="2" id="KW-0285">Flavoprotein</keyword>
<dbReference type="InterPro" id="IPR028202">
    <property type="entry name" value="Reductase_C"/>
</dbReference>
<dbReference type="PANTHER" id="PTHR43557:SF2">
    <property type="entry name" value="RIESKE DOMAIN-CONTAINING PROTEIN-RELATED"/>
    <property type="match status" value="1"/>
</dbReference>
<evidence type="ECO:0000256" key="1">
    <source>
        <dbReference type="ARBA" id="ARBA00001974"/>
    </source>
</evidence>
<evidence type="ECO:0000256" key="4">
    <source>
        <dbReference type="ARBA" id="ARBA00023002"/>
    </source>
</evidence>
<dbReference type="InterPro" id="IPR016156">
    <property type="entry name" value="FAD/NAD-linked_Rdtase_dimer_sf"/>
</dbReference>
<dbReference type="PRINTS" id="PR00411">
    <property type="entry name" value="PNDRDTASEI"/>
</dbReference>
<evidence type="ECO:0000259" key="6">
    <source>
        <dbReference type="Pfam" id="PF14759"/>
    </source>
</evidence>
<reference evidence="7 8" key="1">
    <citation type="submission" date="2019-03" db="EMBL/GenBank/DDBJ databases">
        <title>Genomic Encyclopedia of Type Strains, Phase III (KMG-III): the genomes of soil and plant-associated and newly described type strains.</title>
        <authorList>
            <person name="Whitman W."/>
        </authorList>
    </citation>
    <scope>NUCLEOTIDE SEQUENCE [LARGE SCALE GENOMIC DNA]</scope>
    <source>
        <strain evidence="7 8">CGMCC 1.7660</strain>
    </source>
</reference>
<dbReference type="Pfam" id="PF07992">
    <property type="entry name" value="Pyr_redox_2"/>
    <property type="match status" value="1"/>
</dbReference>
<evidence type="ECO:0000313" key="7">
    <source>
        <dbReference type="EMBL" id="TDQ83018.1"/>
    </source>
</evidence>
<dbReference type="Gene3D" id="3.30.390.30">
    <property type="match status" value="1"/>
</dbReference>
<feature type="domain" description="FAD/NAD(P)-binding" evidence="5">
    <location>
        <begin position="4"/>
        <end position="301"/>
    </location>
</feature>
<dbReference type="InterPro" id="IPR050446">
    <property type="entry name" value="FAD-oxidoreductase/Apoptosis"/>
</dbReference>
<dbReference type="InterPro" id="IPR023753">
    <property type="entry name" value="FAD/NAD-binding_dom"/>
</dbReference>
<dbReference type="GO" id="GO:0005737">
    <property type="term" value="C:cytoplasm"/>
    <property type="evidence" value="ECO:0007669"/>
    <property type="project" value="TreeGrafter"/>
</dbReference>
<comment type="cofactor">
    <cofactor evidence="1">
        <name>FAD</name>
        <dbReference type="ChEBI" id="CHEBI:57692"/>
    </cofactor>
</comment>
<evidence type="ECO:0000313" key="8">
    <source>
        <dbReference type="Proteomes" id="UP000295783"/>
    </source>
</evidence>
<comment type="caution">
    <text evidence="7">The sequence shown here is derived from an EMBL/GenBank/DDBJ whole genome shotgun (WGS) entry which is preliminary data.</text>
</comment>
<dbReference type="PANTHER" id="PTHR43557">
    <property type="entry name" value="APOPTOSIS-INDUCING FACTOR 1"/>
    <property type="match status" value="1"/>
</dbReference>
<evidence type="ECO:0000256" key="2">
    <source>
        <dbReference type="ARBA" id="ARBA00022630"/>
    </source>
</evidence>
<name>A0A4R6WSM9_9PROT</name>
<organism evidence="7 8">
    <name type="scientific">Dongia mobilis</name>
    <dbReference type="NCBI Taxonomy" id="578943"/>
    <lineage>
        <taxon>Bacteria</taxon>
        <taxon>Pseudomonadati</taxon>
        <taxon>Pseudomonadota</taxon>
        <taxon>Alphaproteobacteria</taxon>
        <taxon>Rhodospirillales</taxon>
        <taxon>Dongiaceae</taxon>
        <taxon>Dongia</taxon>
    </lineage>
</organism>
<keyword evidence="8" id="KW-1185">Reference proteome</keyword>
<dbReference type="SUPFAM" id="SSF55424">
    <property type="entry name" value="FAD/NAD-linked reductases, dimerisation (C-terminal) domain"/>
    <property type="match status" value="1"/>
</dbReference>
<keyword evidence="7" id="KW-0223">Dioxygenase</keyword>
<evidence type="ECO:0000259" key="5">
    <source>
        <dbReference type="Pfam" id="PF07992"/>
    </source>
</evidence>
<dbReference type="Proteomes" id="UP000295783">
    <property type="component" value="Unassembled WGS sequence"/>
</dbReference>
<keyword evidence="4" id="KW-0560">Oxidoreductase</keyword>
<dbReference type="SUPFAM" id="SSF51905">
    <property type="entry name" value="FAD/NAD(P)-binding domain"/>
    <property type="match status" value="2"/>
</dbReference>
<accession>A0A4R6WSM9</accession>
<dbReference type="EMBL" id="SNYW01000007">
    <property type="protein sequence ID" value="TDQ83018.1"/>
    <property type="molecule type" value="Genomic_DNA"/>
</dbReference>
<dbReference type="Gene3D" id="3.50.50.60">
    <property type="entry name" value="FAD/NAD(P)-binding domain"/>
    <property type="match status" value="2"/>
</dbReference>
<dbReference type="OrthoDB" id="7809559at2"/>
<gene>
    <name evidence="7" type="ORF">A8950_1300</name>
</gene>
<dbReference type="PRINTS" id="PR00368">
    <property type="entry name" value="FADPNR"/>
</dbReference>
<dbReference type="AlphaFoldDB" id="A0A4R6WSM9"/>
<keyword evidence="3" id="KW-0274">FAD</keyword>
<dbReference type="RefSeq" id="WP_133612811.1">
    <property type="nucleotide sequence ID" value="NZ_SNYW01000007.1"/>
</dbReference>
<proteinExistence type="predicted"/>
<dbReference type="GO" id="GO:0016651">
    <property type="term" value="F:oxidoreductase activity, acting on NAD(P)H"/>
    <property type="evidence" value="ECO:0007669"/>
    <property type="project" value="TreeGrafter"/>
</dbReference>
<evidence type="ECO:0000256" key="3">
    <source>
        <dbReference type="ARBA" id="ARBA00022827"/>
    </source>
</evidence>
<protein>
    <submittedName>
        <fullName evidence="7">3-phenylpropionate/trans-cinnamate dioxygenase ferredoxin reductase subunit</fullName>
    </submittedName>
</protein>